<keyword evidence="3" id="KW-1185">Reference proteome</keyword>
<gene>
    <name evidence="2" type="ORF">N6Q81_33995</name>
</gene>
<keyword evidence="1" id="KW-0472">Membrane</keyword>
<protein>
    <submittedName>
        <fullName evidence="2">Uncharacterized protein</fullName>
    </submittedName>
</protein>
<dbReference type="RefSeq" id="WP_159050959.1">
    <property type="nucleotide sequence ID" value="NZ_CP104697.1"/>
</dbReference>
<dbReference type="EMBL" id="CP104697">
    <property type="protein sequence ID" value="UXI82716.1"/>
    <property type="molecule type" value="Genomic_DNA"/>
</dbReference>
<evidence type="ECO:0000256" key="1">
    <source>
        <dbReference type="SAM" id="Phobius"/>
    </source>
</evidence>
<reference evidence="2" key="1">
    <citation type="submission" date="2022-09" db="EMBL/GenBank/DDBJ databases">
        <title>Streptomyces vinaceusdrappus strain AC-40.</title>
        <authorList>
            <person name="Sedeek A.M."/>
            <person name="Salah I."/>
            <person name="Kamel H.L."/>
            <person name="Soltan M.A."/>
            <person name="Elsayed T.R."/>
        </authorList>
    </citation>
    <scope>NUCLEOTIDE SEQUENCE</scope>
    <source>
        <strain evidence="2">AC-40</strain>
    </source>
</reference>
<accession>A0ABY6CA71</accession>
<keyword evidence="1" id="KW-0812">Transmembrane</keyword>
<organism evidence="2 3">
    <name type="scientific">Streptomyces vinaceusdrappus</name>
    <dbReference type="NCBI Taxonomy" id="67376"/>
    <lineage>
        <taxon>Bacteria</taxon>
        <taxon>Bacillati</taxon>
        <taxon>Actinomycetota</taxon>
        <taxon>Actinomycetes</taxon>
        <taxon>Kitasatosporales</taxon>
        <taxon>Streptomycetaceae</taxon>
        <taxon>Streptomyces</taxon>
        <taxon>Streptomyces rochei group</taxon>
    </lineage>
</organism>
<evidence type="ECO:0000313" key="3">
    <source>
        <dbReference type="Proteomes" id="UP001064390"/>
    </source>
</evidence>
<keyword evidence="1" id="KW-1133">Transmembrane helix</keyword>
<proteinExistence type="predicted"/>
<feature type="transmembrane region" description="Helical" evidence="1">
    <location>
        <begin position="20"/>
        <end position="39"/>
    </location>
</feature>
<dbReference type="Proteomes" id="UP001064390">
    <property type="component" value="Chromosome"/>
</dbReference>
<sequence length="45" mass="5007">MYSADSLRVLAYKGGDFLPTWLVVVVISAVAVLMLVLALRRKNEQ</sequence>
<evidence type="ECO:0000313" key="2">
    <source>
        <dbReference type="EMBL" id="UXI82716.1"/>
    </source>
</evidence>
<name>A0ABY6CA71_9ACTN</name>